<protein>
    <submittedName>
        <fullName evidence="2">F5/8 type C domain-containing protein</fullName>
    </submittedName>
</protein>
<keyword evidence="3" id="KW-1185">Reference proteome</keyword>
<dbReference type="EMBL" id="SNYV01000015">
    <property type="protein sequence ID" value="TDQ76291.1"/>
    <property type="molecule type" value="Genomic_DNA"/>
</dbReference>
<feature type="domain" description="F5/8 type C" evidence="1">
    <location>
        <begin position="34"/>
        <end position="177"/>
    </location>
</feature>
<dbReference type="PROSITE" id="PS50022">
    <property type="entry name" value="FA58C_3"/>
    <property type="match status" value="1"/>
</dbReference>
<dbReference type="AlphaFoldDB" id="A0A4R6WKH2"/>
<gene>
    <name evidence="2" type="ORF">CLV99_2878</name>
</gene>
<sequence>MPTVNSLVYNGAFQPRAKSIKAVAIAPDGQRGAVVDETLAIPKIGWNILASSSEREKMSSAKAIDGNPNSLWHSQPTGAVQFIEIDLGAAYDVSVFAYTPQRKHREGMMAKGMLKISTDGRTWRDIDSFEFGNLIDNPSKRKHLFENKVNTRYIRIESAEITGGGNSLSIAELDFYN</sequence>
<dbReference type="InterPro" id="IPR008979">
    <property type="entry name" value="Galactose-bd-like_sf"/>
</dbReference>
<evidence type="ECO:0000313" key="2">
    <source>
        <dbReference type="EMBL" id="TDQ76291.1"/>
    </source>
</evidence>
<organism evidence="2 3">
    <name type="scientific">Sphingobacterium yanglingense</name>
    <dbReference type="NCBI Taxonomy" id="1437280"/>
    <lineage>
        <taxon>Bacteria</taxon>
        <taxon>Pseudomonadati</taxon>
        <taxon>Bacteroidota</taxon>
        <taxon>Sphingobacteriia</taxon>
        <taxon>Sphingobacteriales</taxon>
        <taxon>Sphingobacteriaceae</taxon>
        <taxon>Sphingobacterium</taxon>
    </lineage>
</organism>
<proteinExistence type="predicted"/>
<name>A0A4R6WKH2_9SPHI</name>
<dbReference type="InterPro" id="IPR000421">
    <property type="entry name" value="FA58C"/>
</dbReference>
<accession>A0A4R6WKH2</accession>
<reference evidence="2 3" key="1">
    <citation type="submission" date="2019-03" db="EMBL/GenBank/DDBJ databases">
        <title>Genomic Encyclopedia of Archaeal and Bacterial Type Strains, Phase II (KMG-II): from individual species to whole genera.</title>
        <authorList>
            <person name="Goeker M."/>
        </authorList>
    </citation>
    <scope>NUCLEOTIDE SEQUENCE [LARGE SCALE GENOMIC DNA]</scope>
    <source>
        <strain evidence="2 3">DSM 28353</strain>
    </source>
</reference>
<comment type="caution">
    <text evidence="2">The sequence shown here is derived from an EMBL/GenBank/DDBJ whole genome shotgun (WGS) entry which is preliminary data.</text>
</comment>
<dbReference type="Gene3D" id="2.60.120.260">
    <property type="entry name" value="Galactose-binding domain-like"/>
    <property type="match status" value="1"/>
</dbReference>
<evidence type="ECO:0000259" key="1">
    <source>
        <dbReference type="PROSITE" id="PS50022"/>
    </source>
</evidence>
<dbReference type="Proteomes" id="UP000295292">
    <property type="component" value="Unassembled WGS sequence"/>
</dbReference>
<dbReference type="SUPFAM" id="SSF49785">
    <property type="entry name" value="Galactose-binding domain-like"/>
    <property type="match status" value="1"/>
</dbReference>
<evidence type="ECO:0000313" key="3">
    <source>
        <dbReference type="Proteomes" id="UP000295292"/>
    </source>
</evidence>
<dbReference type="Pfam" id="PF00754">
    <property type="entry name" value="F5_F8_type_C"/>
    <property type="match status" value="1"/>
</dbReference>